<feature type="compositionally biased region" description="Low complexity" evidence="1">
    <location>
        <begin position="92"/>
        <end position="112"/>
    </location>
</feature>
<dbReference type="VEuPathDB" id="VectorBase:GBRI039604"/>
<protein>
    <submittedName>
        <fullName evidence="2">Uncharacterized protein</fullName>
    </submittedName>
</protein>
<dbReference type="Proteomes" id="UP000091820">
    <property type="component" value="Unassembled WGS sequence"/>
</dbReference>
<evidence type="ECO:0000313" key="2">
    <source>
        <dbReference type="EnsemblMetazoa" id="GBRI039604-PA"/>
    </source>
</evidence>
<dbReference type="EnsemblMetazoa" id="GBRI039604-RA">
    <property type="protein sequence ID" value="GBRI039604-PA"/>
    <property type="gene ID" value="GBRI039604"/>
</dbReference>
<feature type="compositionally biased region" description="Polar residues" evidence="1">
    <location>
        <begin position="42"/>
        <end position="54"/>
    </location>
</feature>
<dbReference type="AlphaFoldDB" id="A0A1A9X0F3"/>
<reference evidence="2" key="2">
    <citation type="submission" date="2020-05" db="UniProtKB">
        <authorList>
            <consortium name="EnsemblMetazoa"/>
        </authorList>
    </citation>
    <scope>IDENTIFICATION</scope>
    <source>
        <strain evidence="2">IAEA</strain>
    </source>
</reference>
<evidence type="ECO:0000256" key="1">
    <source>
        <dbReference type="SAM" id="MobiDB-lite"/>
    </source>
</evidence>
<feature type="region of interest" description="Disordered" evidence="1">
    <location>
        <begin position="40"/>
        <end position="131"/>
    </location>
</feature>
<keyword evidence="3" id="KW-1185">Reference proteome</keyword>
<name>A0A1A9X0F3_9MUSC</name>
<accession>A0A1A9X0F3</accession>
<evidence type="ECO:0000313" key="3">
    <source>
        <dbReference type="Proteomes" id="UP000091820"/>
    </source>
</evidence>
<feature type="compositionally biased region" description="Low complexity" evidence="1">
    <location>
        <begin position="69"/>
        <end position="81"/>
    </location>
</feature>
<sequence length="131" mass="14926">MPSSDFHQMPLEVGLPSECNDLPEVDCDVETLKKLKLGLRSTLWSRPSSTTSHLQQKHQPHQENRPTSQPQLQQMPQQQPQKSILSIHKKQMAAASQPLQQQQPHRQQHSPATSQKHLSDKSDYSISSFML</sequence>
<proteinExistence type="predicted"/>
<reference evidence="3" key="1">
    <citation type="submission" date="2014-03" db="EMBL/GenBank/DDBJ databases">
        <authorList>
            <person name="Aksoy S."/>
            <person name="Warren W."/>
            <person name="Wilson R.K."/>
        </authorList>
    </citation>
    <scope>NUCLEOTIDE SEQUENCE [LARGE SCALE GENOMIC DNA]</scope>
    <source>
        <strain evidence="3">IAEA</strain>
    </source>
</reference>
<organism evidence="2 3">
    <name type="scientific">Glossina brevipalpis</name>
    <dbReference type="NCBI Taxonomy" id="37001"/>
    <lineage>
        <taxon>Eukaryota</taxon>
        <taxon>Metazoa</taxon>
        <taxon>Ecdysozoa</taxon>
        <taxon>Arthropoda</taxon>
        <taxon>Hexapoda</taxon>
        <taxon>Insecta</taxon>
        <taxon>Pterygota</taxon>
        <taxon>Neoptera</taxon>
        <taxon>Endopterygota</taxon>
        <taxon>Diptera</taxon>
        <taxon>Brachycera</taxon>
        <taxon>Muscomorpha</taxon>
        <taxon>Hippoboscoidea</taxon>
        <taxon>Glossinidae</taxon>
        <taxon>Glossina</taxon>
    </lineage>
</organism>
<feature type="region of interest" description="Disordered" evidence="1">
    <location>
        <begin position="1"/>
        <end position="23"/>
    </location>
</feature>